<protein>
    <submittedName>
        <fullName evidence="2">Uncharacterized protein</fullName>
    </submittedName>
</protein>
<name>A0A4Z1P4L4_9PEZI</name>
<organism evidence="2 3">
    <name type="scientific">Venturia nashicola</name>
    <dbReference type="NCBI Taxonomy" id="86259"/>
    <lineage>
        <taxon>Eukaryota</taxon>
        <taxon>Fungi</taxon>
        <taxon>Dikarya</taxon>
        <taxon>Ascomycota</taxon>
        <taxon>Pezizomycotina</taxon>
        <taxon>Dothideomycetes</taxon>
        <taxon>Pleosporomycetidae</taxon>
        <taxon>Venturiales</taxon>
        <taxon>Venturiaceae</taxon>
        <taxon>Venturia</taxon>
    </lineage>
</organism>
<feature type="compositionally biased region" description="Polar residues" evidence="1">
    <location>
        <begin position="64"/>
        <end position="73"/>
    </location>
</feature>
<gene>
    <name evidence="2" type="ORF">E6O75_ATG02089</name>
</gene>
<feature type="region of interest" description="Disordered" evidence="1">
    <location>
        <begin position="1"/>
        <end position="112"/>
    </location>
</feature>
<feature type="compositionally biased region" description="Low complexity" evidence="1">
    <location>
        <begin position="159"/>
        <end position="175"/>
    </location>
</feature>
<feature type="region of interest" description="Disordered" evidence="1">
    <location>
        <begin position="212"/>
        <end position="359"/>
    </location>
</feature>
<dbReference type="OrthoDB" id="5385072at2759"/>
<reference evidence="2 3" key="1">
    <citation type="submission" date="2019-04" db="EMBL/GenBank/DDBJ databases">
        <title>High contiguity whole genome sequence and gene annotation resource for two Venturia nashicola isolates.</title>
        <authorList>
            <person name="Prokchorchik M."/>
            <person name="Won K."/>
            <person name="Lee Y."/>
            <person name="Choi E.D."/>
            <person name="Segonzac C."/>
            <person name="Sohn K.H."/>
        </authorList>
    </citation>
    <scope>NUCLEOTIDE SEQUENCE [LARGE SCALE GENOMIC DNA]</scope>
    <source>
        <strain evidence="2 3">PRI2</strain>
    </source>
</reference>
<dbReference type="AlphaFoldDB" id="A0A4Z1P4L4"/>
<sequence length="390" mass="42337">MSAPMLAQYAPAIRVPQRKPLPQQSQPTYPNQSNHPNSNSAAPHHHYHDPSQSYPLQSQPSYPTMNNAFVANPSTRRTLSNATSSTSSTTPSAHNSIRRSSSGRSTGPPPTSYVALLRKQKATVWCDRSQAEDPRIRVQQRMAKERAEREVAAGGSNVGRSTPPTGSSSNSNMGGSFTGGVARKIRHHGGKPVQYTGGNMAGAGVPMRLSATEVEDETDDRSRNSRQEEELNEWEQDPAWGYAGARPNQHHRRTGSGRSSLGSQRRAAGSGYQPRFSTASSTPTSGHSRSPSEVHLHDLAEEKTPYASARPNNDYFDARKGSGKAADSDSSNSERENSFGGPAALPHRAKEHKEFKESADDLIRRGSVDERTMTIGRGVRLFVANPDLSD</sequence>
<feature type="region of interest" description="Disordered" evidence="1">
    <location>
        <begin position="140"/>
        <end position="183"/>
    </location>
</feature>
<proteinExistence type="predicted"/>
<feature type="compositionally biased region" description="Polar residues" evidence="1">
    <location>
        <begin position="275"/>
        <end position="289"/>
    </location>
</feature>
<dbReference type="STRING" id="86259.A0A4Z1P4L4"/>
<feature type="compositionally biased region" description="Low complexity" evidence="1">
    <location>
        <begin position="256"/>
        <end position="271"/>
    </location>
</feature>
<dbReference type="EMBL" id="SNSC02000007">
    <property type="protein sequence ID" value="TID22915.1"/>
    <property type="molecule type" value="Genomic_DNA"/>
</dbReference>
<feature type="compositionally biased region" description="Basic and acidic residues" evidence="1">
    <location>
        <begin position="290"/>
        <end position="304"/>
    </location>
</feature>
<keyword evidence="3" id="KW-1185">Reference proteome</keyword>
<feature type="compositionally biased region" description="Polar residues" evidence="1">
    <location>
        <begin position="22"/>
        <end position="41"/>
    </location>
</feature>
<feature type="compositionally biased region" description="Low complexity" evidence="1">
    <location>
        <begin position="50"/>
        <end position="63"/>
    </location>
</feature>
<comment type="caution">
    <text evidence="2">The sequence shown here is derived from an EMBL/GenBank/DDBJ whole genome shotgun (WGS) entry which is preliminary data.</text>
</comment>
<feature type="compositionally biased region" description="Basic and acidic residues" evidence="1">
    <location>
        <begin position="140"/>
        <end position="151"/>
    </location>
</feature>
<dbReference type="Proteomes" id="UP000298493">
    <property type="component" value="Unassembled WGS sequence"/>
</dbReference>
<evidence type="ECO:0000256" key="1">
    <source>
        <dbReference type="SAM" id="MobiDB-lite"/>
    </source>
</evidence>
<evidence type="ECO:0000313" key="2">
    <source>
        <dbReference type="EMBL" id="TID22915.1"/>
    </source>
</evidence>
<feature type="compositionally biased region" description="Basic and acidic residues" evidence="1">
    <location>
        <begin position="220"/>
        <end position="229"/>
    </location>
</feature>
<feature type="compositionally biased region" description="Low complexity" evidence="1">
    <location>
        <begin position="74"/>
        <end position="106"/>
    </location>
</feature>
<accession>A0A4Z1P4L4</accession>
<evidence type="ECO:0000313" key="3">
    <source>
        <dbReference type="Proteomes" id="UP000298493"/>
    </source>
</evidence>